<reference evidence="1" key="1">
    <citation type="submission" date="2018-02" db="EMBL/GenBank/DDBJ databases">
        <title>Rhizophora mucronata_Transcriptome.</title>
        <authorList>
            <person name="Meera S.P."/>
            <person name="Sreeshan A."/>
            <person name="Augustine A."/>
        </authorList>
    </citation>
    <scope>NUCLEOTIDE SEQUENCE</scope>
    <source>
        <tissue evidence="1">Leaf</tissue>
    </source>
</reference>
<sequence length="40" mass="4604">MCFQVSITCLQYQSMYICTNPSNMKNFHSSFIYATVTVDS</sequence>
<evidence type="ECO:0000313" key="1">
    <source>
        <dbReference type="EMBL" id="MBX57831.1"/>
    </source>
</evidence>
<dbReference type="EMBL" id="GGEC01077347">
    <property type="protein sequence ID" value="MBX57831.1"/>
    <property type="molecule type" value="Transcribed_RNA"/>
</dbReference>
<name>A0A2P2PSX0_RHIMU</name>
<accession>A0A2P2PSX0</accession>
<protein>
    <submittedName>
        <fullName evidence="1">Uncharacterized protein</fullName>
    </submittedName>
</protein>
<organism evidence="1">
    <name type="scientific">Rhizophora mucronata</name>
    <name type="common">Asiatic mangrove</name>
    <dbReference type="NCBI Taxonomy" id="61149"/>
    <lineage>
        <taxon>Eukaryota</taxon>
        <taxon>Viridiplantae</taxon>
        <taxon>Streptophyta</taxon>
        <taxon>Embryophyta</taxon>
        <taxon>Tracheophyta</taxon>
        <taxon>Spermatophyta</taxon>
        <taxon>Magnoliopsida</taxon>
        <taxon>eudicotyledons</taxon>
        <taxon>Gunneridae</taxon>
        <taxon>Pentapetalae</taxon>
        <taxon>rosids</taxon>
        <taxon>fabids</taxon>
        <taxon>Malpighiales</taxon>
        <taxon>Rhizophoraceae</taxon>
        <taxon>Rhizophora</taxon>
    </lineage>
</organism>
<dbReference type="AlphaFoldDB" id="A0A2P2PSX0"/>
<proteinExistence type="predicted"/>